<accession>A0A0N4W8B6</accession>
<dbReference type="EMBL" id="UZAF01016493">
    <property type="protein sequence ID" value="VDO28945.1"/>
    <property type="molecule type" value="Genomic_DNA"/>
</dbReference>
<keyword evidence="2" id="KW-1185">Reference proteome</keyword>
<organism evidence="3">
    <name type="scientific">Haemonchus placei</name>
    <name type="common">Barber's pole worm</name>
    <dbReference type="NCBI Taxonomy" id="6290"/>
    <lineage>
        <taxon>Eukaryota</taxon>
        <taxon>Metazoa</taxon>
        <taxon>Ecdysozoa</taxon>
        <taxon>Nematoda</taxon>
        <taxon>Chromadorea</taxon>
        <taxon>Rhabditida</taxon>
        <taxon>Rhabditina</taxon>
        <taxon>Rhabditomorpha</taxon>
        <taxon>Strongyloidea</taxon>
        <taxon>Trichostrongylidae</taxon>
        <taxon>Haemonchus</taxon>
    </lineage>
</organism>
<gene>
    <name evidence="1" type="ORF">HPLM_LOCUS6428</name>
</gene>
<name>A0A0N4W8B6_HAEPC</name>
<evidence type="ECO:0000313" key="3">
    <source>
        <dbReference type="WBParaSite" id="HPLM_0000643601-mRNA-1"/>
    </source>
</evidence>
<reference evidence="1 2" key="2">
    <citation type="submission" date="2018-11" db="EMBL/GenBank/DDBJ databases">
        <authorList>
            <consortium name="Pathogen Informatics"/>
        </authorList>
    </citation>
    <scope>NUCLEOTIDE SEQUENCE [LARGE SCALE GENOMIC DNA]</scope>
    <source>
        <strain evidence="1 2">MHpl1</strain>
    </source>
</reference>
<dbReference type="WBParaSite" id="HPLM_0000643601-mRNA-1">
    <property type="protein sequence ID" value="HPLM_0000643601-mRNA-1"/>
    <property type="gene ID" value="HPLM_0000643601"/>
</dbReference>
<proteinExistence type="predicted"/>
<protein>
    <submittedName>
        <fullName evidence="1 3">Uncharacterized protein</fullName>
    </submittedName>
</protein>
<evidence type="ECO:0000313" key="1">
    <source>
        <dbReference type="EMBL" id="VDO28945.1"/>
    </source>
</evidence>
<dbReference type="AlphaFoldDB" id="A0A0N4W8B6"/>
<reference evidence="3" key="1">
    <citation type="submission" date="2017-02" db="UniProtKB">
        <authorList>
            <consortium name="WormBaseParasite"/>
        </authorList>
    </citation>
    <scope>IDENTIFICATION</scope>
</reference>
<sequence length="117" mass="13479">MMEKNCGGAVLVFFLSSPLGEHPWSSDLKRAVTPADSSERKNFDARTRPFCDVYRINVFTVRLLNPHYVNFWRIALAQLIDENGNFYTLSQENTFETRLEFKNKGILERTGFDSPAL</sequence>
<evidence type="ECO:0000313" key="2">
    <source>
        <dbReference type="Proteomes" id="UP000268014"/>
    </source>
</evidence>
<dbReference type="Proteomes" id="UP000268014">
    <property type="component" value="Unassembled WGS sequence"/>
</dbReference>